<gene>
    <name evidence="6" type="ORF">FRZ67_22080</name>
</gene>
<evidence type="ECO:0000259" key="3">
    <source>
        <dbReference type="Pfam" id="PF01364"/>
    </source>
</evidence>
<dbReference type="SUPFAM" id="SSF52129">
    <property type="entry name" value="Caspase-like"/>
    <property type="match status" value="1"/>
</dbReference>
<dbReference type="Gene3D" id="3.40.50.1460">
    <property type="match status" value="1"/>
</dbReference>
<feature type="domain" description="CARDB" evidence="4">
    <location>
        <begin position="811"/>
        <end position="901"/>
    </location>
</feature>
<accession>A0A5B8VEB0</accession>
<dbReference type="InterPro" id="IPR029031">
    <property type="entry name" value="Gingipain_N_sf"/>
</dbReference>
<feature type="signal peptide" evidence="2">
    <location>
        <begin position="1"/>
        <end position="20"/>
    </location>
</feature>
<dbReference type="GO" id="GO:0008234">
    <property type="term" value="F:cysteine-type peptidase activity"/>
    <property type="evidence" value="ECO:0007669"/>
    <property type="project" value="InterPro"/>
</dbReference>
<feature type="chain" id="PRO_5022714061" evidence="2">
    <location>
        <begin position="21"/>
        <end position="1632"/>
    </location>
</feature>
<dbReference type="InterPro" id="IPR001769">
    <property type="entry name" value="Gingipain"/>
</dbReference>
<dbReference type="Pfam" id="PF07705">
    <property type="entry name" value="CARDB"/>
    <property type="match status" value="1"/>
</dbReference>
<proteinExistence type="predicted"/>
<dbReference type="Proteomes" id="UP000321533">
    <property type="component" value="Chromosome"/>
</dbReference>
<dbReference type="Pfam" id="PF01364">
    <property type="entry name" value="Peptidase_C25"/>
    <property type="match status" value="1"/>
</dbReference>
<dbReference type="KEGG" id="pgin:FRZ67_22080"/>
<dbReference type="GO" id="GO:0006508">
    <property type="term" value="P:proteolysis"/>
    <property type="evidence" value="ECO:0007669"/>
    <property type="project" value="InterPro"/>
</dbReference>
<feature type="domain" description="Secretion system C-terminal sorting" evidence="5">
    <location>
        <begin position="1561"/>
        <end position="1623"/>
    </location>
</feature>
<feature type="domain" description="Gingipain" evidence="3">
    <location>
        <begin position="412"/>
        <end position="787"/>
    </location>
</feature>
<dbReference type="Gene3D" id="3.40.50.10390">
    <property type="entry name" value="Gingipain r, domain 1"/>
    <property type="match status" value="1"/>
</dbReference>
<evidence type="ECO:0000313" key="7">
    <source>
        <dbReference type="Proteomes" id="UP000321533"/>
    </source>
</evidence>
<evidence type="ECO:0000313" key="6">
    <source>
        <dbReference type="EMBL" id="QEC69857.1"/>
    </source>
</evidence>
<evidence type="ECO:0000256" key="2">
    <source>
        <dbReference type="SAM" id="SignalP"/>
    </source>
</evidence>
<sequence length="1632" mass="181334">MMKRVLYFIFFILSVQSLHAQQPFMNEWIDYNKTYYKFKVGPFGYDALSIPIAKGLVRISQPSLAAVGLGSVPAEQFQLWRDGEEVPLYISTSSGVLSSSDYIEFWGEMSNGKPDKYLYKDSTAQLADHTSLETDSAAYFLTVNPAANNKRFANATNNTVGTALTPERNFMYTGKRIFRGFINDGFGVFVEEKLYSSSYDTGEGLESRSLTSTSPISHVFSNMYVDTLGSTMTLALNMVGAAPNDRNIKVSLNSDSLTQFHMGYFQIARIVMPGISPLKVKSNSATFLIQNLTGNGDDCRIGKLDLEYPRLFNFGGVSSFEFYIDASVKGRYLKIANFNRGTANGALYDFTNGKRYIGNPGSGDTLEFVLGPSVDKYHLLLVRSDGSTAKTINTIEQRNFVDFSNPSNQGDYLIISNPSLYGSGSGNYVQQYSDYRSSDSGGKYNAKVVDIHQLEDQFAYGIKMNPLSVKNFLRFSRSNFQKPPAYVFLIGKGVIYTAYRLQESNPLITQLNLVPVFGSPGSDNLLSSDNYNPIPTTPIGRLSVVTPDEVGVYLAKVKEYEAAQKDTSSTSIASNLWKKKVLQLAGANDPLIESIIDSFQAKYAQIIGGPLFGGNVKTFSKSTSTGSEYGQAVLQFTDEYNNGSALVEYLGHSSSTSIDFSLDNPANYSNTGKYPMFIVNGCLAGNIFDYDINRLNNRSTISEKFVLEPGKGAIGYLSSSNYGVLNYLDVFTEKFYSAITGTQYGNGFGKVVQDGLKSSLDYTGNTDFYGLMHAEQLTYHGDPAIKMSSYNAPDYAVDSNEMSVEPGYLNVAMDSLTVKFNVRNLGKATGDPVGLKLYRKYPNGVTDNIYTASIPGVNSIDSFSFKLPIVANRDKGTTIITAVVDDENQVAELKEDNNEASIAVKISAADLLPVSPYNYSIINTNNVNLIASTAYAFDSLTQYVMELDTTSLFNSPQKLTMKQTGTGGIIEFDNVPLVMDSTVYFWRVSEDSADKHWNTFSFIYRSAGNAGFEQAHFLQHTESVYNKIVPDSSSRRYNFGSNVNNIFILNSIYTTSGNEDNHFSVALNGKIITWSSCVGRSIIFNVFDPKTFKPILNITNPYGAAAPCDTMRRYNFEYSTQTAASRKNAMDFMDNYINNGYYVVVRKIYDVIYGGPDTDWAPTVWAKDTLLYGHNNSLYHRLKDQGTQIDSFTFPRTFIFVYKKNDSITYKPVSVLSRGLYDRISLSQNYYAADTIGTITSPKFGPGTSWSKVKWYGKASNSNSEASLDVIAIDQNGKDTVLYNIDTTQHELDISAINAATYPYVQLRMHTTDSLTITPYQLQDWSVEFTAVPEGALATNLGLDIPDELVFDYDINIQFDTLKGYVIFKNISTTAMGPLKVKIIMYDANNTPVAFSVPSARALPAGDTVHIPFLLNVTNLVQGKYNFYIDINPDNDQPEQYHYNNFLYKYINITRNFILASHTFDLTAKPLNKTVELKWTVTNETNVLVYNVEFSKDGHNFTSIDKVAPSGTTTPYNYYGFIHTSPVNGTNYYRIKMIDKDGSVRYSPVRQADISVSGILVYPNPFRNTLNIILKDATGAVKLRMTDISGRVMLQKDFSGATTLNINNITSGVYILQVIDGSTIHSFKVYKQ</sequence>
<dbReference type="OrthoDB" id="9757650at2"/>
<dbReference type="Gene3D" id="2.60.40.10">
    <property type="entry name" value="Immunoglobulins"/>
    <property type="match status" value="3"/>
</dbReference>
<dbReference type="InterPro" id="IPR026444">
    <property type="entry name" value="Secre_tail"/>
</dbReference>
<evidence type="ECO:0000256" key="1">
    <source>
        <dbReference type="ARBA" id="ARBA00022729"/>
    </source>
</evidence>
<protein>
    <submittedName>
        <fullName evidence="6">T9SS type A sorting domain-containing protein</fullName>
    </submittedName>
</protein>
<dbReference type="EMBL" id="CP042435">
    <property type="protein sequence ID" value="QEC69857.1"/>
    <property type="molecule type" value="Genomic_DNA"/>
</dbReference>
<keyword evidence="7" id="KW-1185">Reference proteome</keyword>
<organism evidence="6 7">
    <name type="scientific">Panacibacter ginsenosidivorans</name>
    <dbReference type="NCBI Taxonomy" id="1813871"/>
    <lineage>
        <taxon>Bacteria</taxon>
        <taxon>Pseudomonadati</taxon>
        <taxon>Bacteroidota</taxon>
        <taxon>Chitinophagia</taxon>
        <taxon>Chitinophagales</taxon>
        <taxon>Chitinophagaceae</taxon>
        <taxon>Panacibacter</taxon>
    </lineage>
</organism>
<dbReference type="InterPro" id="IPR029030">
    <property type="entry name" value="Caspase-like_dom_sf"/>
</dbReference>
<keyword evidence="1 2" id="KW-0732">Signal</keyword>
<dbReference type="InterPro" id="IPR013783">
    <property type="entry name" value="Ig-like_fold"/>
</dbReference>
<evidence type="ECO:0000259" key="4">
    <source>
        <dbReference type="Pfam" id="PF07705"/>
    </source>
</evidence>
<evidence type="ECO:0000259" key="5">
    <source>
        <dbReference type="Pfam" id="PF18962"/>
    </source>
</evidence>
<dbReference type="InterPro" id="IPR011635">
    <property type="entry name" value="CARDB"/>
</dbReference>
<dbReference type="RefSeq" id="WP_147192733.1">
    <property type="nucleotide sequence ID" value="NZ_CP042435.1"/>
</dbReference>
<reference evidence="6 7" key="1">
    <citation type="journal article" date="2016" name="Int. J. Syst. Evol. Microbiol.">
        <title>Panacibacter ginsenosidivorans gen. nov., sp. nov., with ginsenoside converting activity isolated from soil of a ginseng field.</title>
        <authorList>
            <person name="Siddiqi M.Z."/>
            <person name="Muhammad Shafi S."/>
            <person name="Choi K.D."/>
            <person name="Im W.T."/>
        </authorList>
    </citation>
    <scope>NUCLEOTIDE SEQUENCE [LARGE SCALE GENOMIC DNA]</scope>
    <source>
        <strain evidence="6 7">Gsoil1550</strain>
    </source>
</reference>
<dbReference type="Pfam" id="PF18962">
    <property type="entry name" value="Por_Secre_tail"/>
    <property type="match status" value="1"/>
</dbReference>
<name>A0A5B8VEB0_9BACT</name>
<dbReference type="NCBIfam" id="TIGR04183">
    <property type="entry name" value="Por_Secre_tail"/>
    <property type="match status" value="1"/>
</dbReference>